<dbReference type="EnsemblPlants" id="AVESA.00010b.r2.4CG1307310.1">
    <property type="protein sequence ID" value="AVESA.00010b.r2.4CG1307310.1.CDS"/>
    <property type="gene ID" value="AVESA.00010b.r2.4CG1307310"/>
</dbReference>
<dbReference type="Proteomes" id="UP001732700">
    <property type="component" value="Chromosome 4C"/>
</dbReference>
<sequence>MEPHIFMWLANYLRDEGLLSDSRLRVEEKLAFFLYMISHNASYEDLQLEFKHSGWSFSKYIKQFFDIIPILTRQFVRPRHINEPHPKIAMDNRFFPYFQNCLGAIDGSHVPITMSSSRQAPWRNRKGTLSQNVMIACDFDLNITAISCGWEDMHSKGTLVYPKGSPKFNLMQANNKKSMKKVSPKYGKKSSPIGEKSRATWSHALETSLVEILHEHNTTYHRSQNGWNSETWNLMVSIFQQRNPHVNVIKSQIQDKEKDLKRDYRALREARKQSGVGWNEAKSMLQAEPHLWVNLIASLGDRLKKFKRKGFPLYDTLGELYDGKLAEGKLCFTSTTGPSMEYDDDLQIIDEHQKEMEEEVVGDKGYDDDLHIMDEHQNEMEGDIVGDKGYDVAQRNRSQVDQGQEGAAKKNRSQVEQRQVGVAERNRSQVGASRKNPKNSPKKKSADGIVGVMERLVQIKEKEAQKEIAQDFTITRCMEALKSLEGVTPEEKITASEVFNNAHNREFFVNLVDDKDDTAIIWLRR</sequence>
<protein>
    <submittedName>
        <fullName evidence="1">Uncharacterized protein</fullName>
    </submittedName>
</protein>
<proteinExistence type="predicted"/>
<evidence type="ECO:0000313" key="1">
    <source>
        <dbReference type="EnsemblPlants" id="AVESA.00010b.r2.4CG1307310.1.CDS"/>
    </source>
</evidence>
<organism evidence="1 2">
    <name type="scientific">Avena sativa</name>
    <name type="common">Oat</name>
    <dbReference type="NCBI Taxonomy" id="4498"/>
    <lineage>
        <taxon>Eukaryota</taxon>
        <taxon>Viridiplantae</taxon>
        <taxon>Streptophyta</taxon>
        <taxon>Embryophyta</taxon>
        <taxon>Tracheophyta</taxon>
        <taxon>Spermatophyta</taxon>
        <taxon>Magnoliopsida</taxon>
        <taxon>Liliopsida</taxon>
        <taxon>Poales</taxon>
        <taxon>Poaceae</taxon>
        <taxon>BOP clade</taxon>
        <taxon>Pooideae</taxon>
        <taxon>Poodae</taxon>
        <taxon>Poeae</taxon>
        <taxon>Poeae Chloroplast Group 1 (Aveneae type)</taxon>
        <taxon>Aveninae</taxon>
        <taxon>Avena</taxon>
    </lineage>
</organism>
<evidence type="ECO:0000313" key="2">
    <source>
        <dbReference type="Proteomes" id="UP001732700"/>
    </source>
</evidence>
<reference evidence="1" key="1">
    <citation type="submission" date="2021-05" db="EMBL/GenBank/DDBJ databases">
        <authorList>
            <person name="Scholz U."/>
            <person name="Mascher M."/>
            <person name="Fiebig A."/>
        </authorList>
    </citation>
    <scope>NUCLEOTIDE SEQUENCE [LARGE SCALE GENOMIC DNA]</scope>
</reference>
<accession>A0ACD5WYJ4</accession>
<reference evidence="1" key="2">
    <citation type="submission" date="2025-09" db="UniProtKB">
        <authorList>
            <consortium name="EnsemblPlants"/>
        </authorList>
    </citation>
    <scope>IDENTIFICATION</scope>
</reference>
<keyword evidence="2" id="KW-1185">Reference proteome</keyword>
<name>A0ACD5WYJ4_AVESA</name>